<feature type="compositionally biased region" description="Low complexity" evidence="1">
    <location>
        <begin position="175"/>
        <end position="189"/>
    </location>
</feature>
<evidence type="ECO:0000256" key="1">
    <source>
        <dbReference type="SAM" id="MobiDB-lite"/>
    </source>
</evidence>
<feature type="region of interest" description="Disordered" evidence="1">
    <location>
        <begin position="159"/>
        <end position="189"/>
    </location>
</feature>
<accession>A0A2T2NBR7</accession>
<gene>
    <name evidence="2" type="ORF">BS50DRAFT_129686</name>
</gene>
<dbReference type="AlphaFoldDB" id="A0A2T2NBR7"/>
<evidence type="ECO:0000313" key="2">
    <source>
        <dbReference type="EMBL" id="PSN62810.1"/>
    </source>
</evidence>
<protein>
    <submittedName>
        <fullName evidence="2">Uncharacterized protein</fullName>
    </submittedName>
</protein>
<sequence>MTSLAAAGTRISRCALAATAMPTPLDDDGERLQRHQRTRQPLSSPPAPLPVRKRRVPRAWMRQQLNLGLHLVAFTSTSLAPAAWPTARPAAPPYLSSPGGSRAPRFPLPTAHTAPHPNFPCTLPANLHARGAWSVARGSSPMQWIPVACVEPSKRTVKTEPRPVEWTNPTPAAGSSAVHSSSSSVPRHAPMSPSELVWDALYTRRPVPAPIAAVDGRFGDDHGRSGYRN</sequence>
<reference evidence="2 3" key="1">
    <citation type="journal article" date="2018" name="Front. Microbiol.">
        <title>Genome-Wide Analysis of Corynespora cassiicola Leaf Fall Disease Putative Effectors.</title>
        <authorList>
            <person name="Lopez D."/>
            <person name="Ribeiro S."/>
            <person name="Label P."/>
            <person name="Fumanal B."/>
            <person name="Venisse J.S."/>
            <person name="Kohler A."/>
            <person name="de Oliveira R.R."/>
            <person name="Labutti K."/>
            <person name="Lipzen A."/>
            <person name="Lail K."/>
            <person name="Bauer D."/>
            <person name="Ohm R.A."/>
            <person name="Barry K.W."/>
            <person name="Spatafora J."/>
            <person name="Grigoriev I.V."/>
            <person name="Martin F.M."/>
            <person name="Pujade-Renaud V."/>
        </authorList>
    </citation>
    <scope>NUCLEOTIDE SEQUENCE [LARGE SCALE GENOMIC DNA]</scope>
    <source>
        <strain evidence="2 3">Philippines</strain>
    </source>
</reference>
<keyword evidence="3" id="KW-1185">Reference proteome</keyword>
<dbReference type="Proteomes" id="UP000240883">
    <property type="component" value="Unassembled WGS sequence"/>
</dbReference>
<proteinExistence type="predicted"/>
<dbReference type="EMBL" id="KZ678141">
    <property type="protein sequence ID" value="PSN62810.1"/>
    <property type="molecule type" value="Genomic_DNA"/>
</dbReference>
<organism evidence="2 3">
    <name type="scientific">Corynespora cassiicola Philippines</name>
    <dbReference type="NCBI Taxonomy" id="1448308"/>
    <lineage>
        <taxon>Eukaryota</taxon>
        <taxon>Fungi</taxon>
        <taxon>Dikarya</taxon>
        <taxon>Ascomycota</taxon>
        <taxon>Pezizomycotina</taxon>
        <taxon>Dothideomycetes</taxon>
        <taxon>Pleosporomycetidae</taxon>
        <taxon>Pleosporales</taxon>
        <taxon>Corynesporascaceae</taxon>
        <taxon>Corynespora</taxon>
    </lineage>
</organism>
<evidence type="ECO:0000313" key="3">
    <source>
        <dbReference type="Proteomes" id="UP000240883"/>
    </source>
</evidence>
<feature type="region of interest" description="Disordered" evidence="1">
    <location>
        <begin position="20"/>
        <end position="53"/>
    </location>
</feature>
<name>A0A2T2NBR7_CORCC</name>